<keyword evidence="7" id="KW-1185">Reference proteome</keyword>
<evidence type="ECO:0000256" key="2">
    <source>
        <dbReference type="ARBA" id="ARBA00022741"/>
    </source>
</evidence>
<evidence type="ECO:0000256" key="1">
    <source>
        <dbReference type="ARBA" id="ARBA00008535"/>
    </source>
</evidence>
<dbReference type="PANTHER" id="PTHR10903">
    <property type="entry name" value="GTPASE, IMAP FAMILY MEMBER-RELATED"/>
    <property type="match status" value="1"/>
</dbReference>
<keyword evidence="3" id="KW-0342">GTP-binding</keyword>
<dbReference type="Gene3D" id="3.40.50.300">
    <property type="entry name" value="P-loop containing nucleotide triphosphate hydrolases"/>
    <property type="match status" value="1"/>
</dbReference>
<evidence type="ECO:0000259" key="5">
    <source>
        <dbReference type="Pfam" id="PF04548"/>
    </source>
</evidence>
<dbReference type="AlphaFoldDB" id="A0ABD0PLV3"/>
<dbReference type="PANTHER" id="PTHR10903:SF107">
    <property type="entry name" value="GTPASE IMAP FAMILY MEMBER 4-LIKE-RELATED"/>
    <property type="match status" value="1"/>
</dbReference>
<sequence length="157" mass="17500">EEKGALEKIIKSLGDNIWNHMLVLFTVGDELGETPIELFIASEGDALQWLIEKCGNRYHVLNTKSWGDGSQVTELLEKIEEMVAGNRGCPFTLDEETLEKAERTVAVPIRRAQSMDEPVHRISSAYVSQEGPEERHLKSSSKRSSGVESLGSIPEFD</sequence>
<keyword evidence="2" id="KW-0547">Nucleotide-binding</keyword>
<evidence type="ECO:0000313" key="6">
    <source>
        <dbReference type="EMBL" id="KAL0174849.1"/>
    </source>
</evidence>
<dbReference type="EMBL" id="JAMKFB020000015">
    <property type="protein sequence ID" value="KAL0174849.1"/>
    <property type="molecule type" value="Genomic_DNA"/>
</dbReference>
<gene>
    <name evidence="6" type="ORF">M9458_030817</name>
</gene>
<name>A0ABD0PLV3_CIRMR</name>
<reference evidence="6 7" key="1">
    <citation type="submission" date="2024-05" db="EMBL/GenBank/DDBJ databases">
        <title>Genome sequencing and assembly of Indian major carp, Cirrhinus mrigala (Hamilton, 1822).</title>
        <authorList>
            <person name="Mohindra V."/>
            <person name="Chowdhury L.M."/>
            <person name="Lal K."/>
            <person name="Jena J.K."/>
        </authorList>
    </citation>
    <scope>NUCLEOTIDE SEQUENCE [LARGE SCALE GENOMIC DNA]</scope>
    <source>
        <strain evidence="6">CM1030</strain>
        <tissue evidence="6">Blood</tissue>
    </source>
</reference>
<dbReference type="Proteomes" id="UP001529510">
    <property type="component" value="Unassembled WGS sequence"/>
</dbReference>
<dbReference type="InterPro" id="IPR027417">
    <property type="entry name" value="P-loop_NTPase"/>
</dbReference>
<evidence type="ECO:0000313" key="7">
    <source>
        <dbReference type="Proteomes" id="UP001529510"/>
    </source>
</evidence>
<feature type="region of interest" description="Disordered" evidence="4">
    <location>
        <begin position="120"/>
        <end position="157"/>
    </location>
</feature>
<feature type="compositionally biased region" description="Low complexity" evidence="4">
    <location>
        <begin position="142"/>
        <end position="157"/>
    </location>
</feature>
<feature type="domain" description="AIG1-type G" evidence="5">
    <location>
        <begin position="1"/>
        <end position="101"/>
    </location>
</feature>
<dbReference type="InterPro" id="IPR045058">
    <property type="entry name" value="GIMA/IAN/Toc"/>
</dbReference>
<feature type="non-terminal residue" evidence="6">
    <location>
        <position position="1"/>
    </location>
</feature>
<evidence type="ECO:0000256" key="3">
    <source>
        <dbReference type="ARBA" id="ARBA00023134"/>
    </source>
</evidence>
<protein>
    <recommendedName>
        <fullName evidence="5">AIG1-type G domain-containing protein</fullName>
    </recommendedName>
</protein>
<organism evidence="6 7">
    <name type="scientific">Cirrhinus mrigala</name>
    <name type="common">Mrigala</name>
    <dbReference type="NCBI Taxonomy" id="683832"/>
    <lineage>
        <taxon>Eukaryota</taxon>
        <taxon>Metazoa</taxon>
        <taxon>Chordata</taxon>
        <taxon>Craniata</taxon>
        <taxon>Vertebrata</taxon>
        <taxon>Euteleostomi</taxon>
        <taxon>Actinopterygii</taxon>
        <taxon>Neopterygii</taxon>
        <taxon>Teleostei</taxon>
        <taxon>Ostariophysi</taxon>
        <taxon>Cypriniformes</taxon>
        <taxon>Cyprinidae</taxon>
        <taxon>Labeoninae</taxon>
        <taxon>Labeonini</taxon>
        <taxon>Cirrhinus</taxon>
    </lineage>
</organism>
<comment type="caution">
    <text evidence="6">The sequence shown here is derived from an EMBL/GenBank/DDBJ whole genome shotgun (WGS) entry which is preliminary data.</text>
</comment>
<evidence type="ECO:0000256" key="4">
    <source>
        <dbReference type="SAM" id="MobiDB-lite"/>
    </source>
</evidence>
<dbReference type="GO" id="GO:0005525">
    <property type="term" value="F:GTP binding"/>
    <property type="evidence" value="ECO:0007669"/>
    <property type="project" value="UniProtKB-KW"/>
</dbReference>
<dbReference type="InterPro" id="IPR006703">
    <property type="entry name" value="G_AIG1"/>
</dbReference>
<comment type="similarity">
    <text evidence="1">Belongs to the TRAFAC class TrmE-Era-EngA-EngB-Septin-like GTPase superfamily. AIG1/Toc34/Toc159-like paraseptin GTPase family. IAN subfamily.</text>
</comment>
<accession>A0ABD0PLV3</accession>
<proteinExistence type="inferred from homology"/>
<dbReference type="Pfam" id="PF04548">
    <property type="entry name" value="AIG1"/>
    <property type="match status" value="1"/>
</dbReference>